<dbReference type="AlphaFoldDB" id="A0A146G0V9"/>
<dbReference type="EMBL" id="BDCO01000001">
    <property type="protein sequence ID" value="GAT31515.1"/>
    <property type="molecule type" value="Genomic_DNA"/>
</dbReference>
<dbReference type="Pfam" id="PF04101">
    <property type="entry name" value="Glyco_tran_28_C"/>
    <property type="match status" value="1"/>
</dbReference>
<keyword evidence="4 7" id="KW-0808">Transferase</keyword>
<dbReference type="Gene3D" id="3.40.50.2000">
    <property type="entry name" value="Glycogen Phosphorylase B"/>
    <property type="match status" value="1"/>
</dbReference>
<feature type="domain" description="Diacylglycerol glucosyltransferase N-terminal" evidence="6">
    <location>
        <begin position="15"/>
        <end position="181"/>
    </location>
</feature>
<dbReference type="InterPro" id="IPR009695">
    <property type="entry name" value="Diacylglyc_glucosyltr_N"/>
</dbReference>
<dbReference type="PANTHER" id="PTHR43025">
    <property type="entry name" value="MONOGALACTOSYLDIACYLGLYCEROL SYNTHASE"/>
    <property type="match status" value="1"/>
</dbReference>
<comment type="similarity">
    <text evidence="2">Belongs to the glycosyltransferase 28 family.</text>
</comment>
<evidence type="ECO:0000259" key="6">
    <source>
        <dbReference type="Pfam" id="PF06925"/>
    </source>
</evidence>
<dbReference type="GO" id="GO:0016020">
    <property type="term" value="C:membrane"/>
    <property type="evidence" value="ECO:0007669"/>
    <property type="project" value="UniProtKB-SubCell"/>
</dbReference>
<evidence type="ECO:0000256" key="3">
    <source>
        <dbReference type="ARBA" id="ARBA00022676"/>
    </source>
</evidence>
<evidence type="ECO:0000256" key="2">
    <source>
        <dbReference type="ARBA" id="ARBA00006962"/>
    </source>
</evidence>
<dbReference type="InterPro" id="IPR007235">
    <property type="entry name" value="Glyco_trans_28_C"/>
</dbReference>
<keyword evidence="8" id="KW-1185">Reference proteome</keyword>
<dbReference type="RefSeq" id="WP_075077409.1">
    <property type="nucleotide sequence ID" value="NZ_BDCO01000001.1"/>
</dbReference>
<keyword evidence="3" id="KW-0328">Glycosyltransferase</keyword>
<dbReference type="InParanoid" id="A0A146G0V9"/>
<protein>
    <submittedName>
        <fullName evidence="7">Processive 1,2-diacylglycerol beta-glucosyltransferase</fullName>
    </submittedName>
</protein>
<evidence type="ECO:0000313" key="8">
    <source>
        <dbReference type="Proteomes" id="UP000076023"/>
    </source>
</evidence>
<gene>
    <name evidence="7" type="ORF">TSACC_163</name>
</gene>
<proteinExistence type="inferred from homology"/>
<evidence type="ECO:0000256" key="4">
    <source>
        <dbReference type="ARBA" id="ARBA00022679"/>
    </source>
</evidence>
<evidence type="ECO:0000259" key="5">
    <source>
        <dbReference type="Pfam" id="PF04101"/>
    </source>
</evidence>
<dbReference type="Pfam" id="PF06925">
    <property type="entry name" value="MGDG_synth"/>
    <property type="match status" value="1"/>
</dbReference>
<reference evidence="8" key="1">
    <citation type="journal article" date="2017" name="Genome Announc.">
        <title>Draft Genome Sequence of Terrimicrobium sacchariphilum NM-5T, a Facultative Anaerobic Soil Bacterium of the Class Spartobacteria.</title>
        <authorList>
            <person name="Qiu Y.L."/>
            <person name="Tourlousse D.M."/>
            <person name="Matsuura N."/>
            <person name="Ohashi A."/>
            <person name="Sekiguchi Y."/>
        </authorList>
    </citation>
    <scope>NUCLEOTIDE SEQUENCE [LARGE SCALE GENOMIC DNA]</scope>
    <source>
        <strain evidence="8">NM-5</strain>
    </source>
</reference>
<evidence type="ECO:0000256" key="1">
    <source>
        <dbReference type="ARBA" id="ARBA00004370"/>
    </source>
</evidence>
<organism evidence="7 8">
    <name type="scientific">Terrimicrobium sacchariphilum</name>
    <dbReference type="NCBI Taxonomy" id="690879"/>
    <lineage>
        <taxon>Bacteria</taxon>
        <taxon>Pseudomonadati</taxon>
        <taxon>Verrucomicrobiota</taxon>
        <taxon>Terrimicrobiia</taxon>
        <taxon>Terrimicrobiales</taxon>
        <taxon>Terrimicrobiaceae</taxon>
        <taxon>Terrimicrobium</taxon>
    </lineage>
</organism>
<dbReference type="GO" id="GO:0009247">
    <property type="term" value="P:glycolipid biosynthetic process"/>
    <property type="evidence" value="ECO:0007669"/>
    <property type="project" value="InterPro"/>
</dbReference>
<accession>A0A146G0V9</accession>
<evidence type="ECO:0000313" key="7">
    <source>
        <dbReference type="EMBL" id="GAT31515.1"/>
    </source>
</evidence>
<feature type="domain" description="Glycosyl transferase family 28 C-terminal" evidence="5">
    <location>
        <begin position="227"/>
        <end position="315"/>
    </location>
</feature>
<dbReference type="STRING" id="690879.TSACC_163"/>
<dbReference type="InterPro" id="IPR050519">
    <property type="entry name" value="Glycosyltransf_28_UgtP"/>
</dbReference>
<dbReference type="PANTHER" id="PTHR43025:SF3">
    <property type="entry name" value="MONOGALACTOSYLDIACYLGLYCEROL SYNTHASE 1, CHLOROPLASTIC"/>
    <property type="match status" value="1"/>
</dbReference>
<dbReference type="SUPFAM" id="SSF53756">
    <property type="entry name" value="UDP-Glycosyltransferase/glycogen phosphorylase"/>
    <property type="match status" value="1"/>
</dbReference>
<comment type="caution">
    <text evidence="7">The sequence shown here is derived from an EMBL/GenBank/DDBJ whole genome shotgun (WGS) entry which is preliminary data.</text>
</comment>
<comment type="subcellular location">
    <subcellularLocation>
        <location evidence="1">Membrane</location>
    </subcellularLocation>
</comment>
<dbReference type="Proteomes" id="UP000076023">
    <property type="component" value="Unassembled WGS sequence"/>
</dbReference>
<dbReference type="GO" id="GO:0016758">
    <property type="term" value="F:hexosyltransferase activity"/>
    <property type="evidence" value="ECO:0007669"/>
    <property type="project" value="InterPro"/>
</dbReference>
<sequence length="378" mass="41878">MSSILILTASFGEGHNAAARNLREAIAARSPDTPVTICDIYRDTYGWFNELTKQTYLRLINHAPQVWKLAFDLLDRTPLVEWQTKLHGIAARKLARIIEESGATTVVSTFPGCNHLLDHAYRHRLKRPFRLVTIITDSISINSVWHRSCSEWFIVGNQPTADVLVRAGVPEYKIRIDGFPVPRVFSELHRSKTPPGRGEKWRILYVVNSGHHLAPGIVRSILGIENIDLTVTVGRHPTLQQELEKVSLDLNTPISVLGWTPEMPRLMAESHLIISKAGGATVQETLAAGTPMIITQVIPGQEEGNATLVIEAGAGAFADTPQTIARTIREAIASNGAQWINWRDQVLRLSRPDAADRIADFVLELNGSPSRDLQPQAD</sequence>
<name>A0A146G0V9_TERSA</name>